<proteinExistence type="predicted"/>
<evidence type="ECO:0000256" key="1">
    <source>
        <dbReference type="ARBA" id="ARBA00004651"/>
    </source>
</evidence>
<feature type="transmembrane region" description="Helical" evidence="6">
    <location>
        <begin position="159"/>
        <end position="180"/>
    </location>
</feature>
<organism evidence="7 8">
    <name type="scientific">Mycoplana dimorpha</name>
    <dbReference type="NCBI Taxonomy" id="28320"/>
    <lineage>
        <taxon>Bacteria</taxon>
        <taxon>Pseudomonadati</taxon>
        <taxon>Pseudomonadota</taxon>
        <taxon>Alphaproteobacteria</taxon>
        <taxon>Hyphomicrobiales</taxon>
        <taxon>Rhizobiaceae</taxon>
        <taxon>Mycoplana</taxon>
    </lineage>
</organism>
<feature type="transmembrane region" description="Helical" evidence="6">
    <location>
        <begin position="117"/>
        <end position="138"/>
    </location>
</feature>
<gene>
    <name evidence="7" type="ORF">C7449_105304</name>
</gene>
<feature type="transmembrane region" description="Helical" evidence="6">
    <location>
        <begin position="442"/>
        <end position="463"/>
    </location>
</feature>
<comment type="caution">
    <text evidence="7">The sequence shown here is derived from an EMBL/GenBank/DDBJ whole genome shotgun (WGS) entry which is preliminary data.</text>
</comment>
<evidence type="ECO:0000256" key="6">
    <source>
        <dbReference type="SAM" id="Phobius"/>
    </source>
</evidence>
<dbReference type="AlphaFoldDB" id="A0A2T5B605"/>
<feature type="transmembrane region" description="Helical" evidence="6">
    <location>
        <begin position="290"/>
        <end position="316"/>
    </location>
</feature>
<keyword evidence="2" id="KW-1003">Cell membrane</keyword>
<evidence type="ECO:0000256" key="5">
    <source>
        <dbReference type="ARBA" id="ARBA00023136"/>
    </source>
</evidence>
<accession>A0A2T5B605</accession>
<reference evidence="7 8" key="1">
    <citation type="submission" date="2018-04" db="EMBL/GenBank/DDBJ databases">
        <title>Genomic Encyclopedia of Type Strains, Phase IV (KMG-IV): sequencing the most valuable type-strain genomes for metagenomic binning, comparative biology and taxonomic classification.</title>
        <authorList>
            <person name="Goeker M."/>
        </authorList>
    </citation>
    <scope>NUCLEOTIDE SEQUENCE [LARGE SCALE GENOMIC DNA]</scope>
    <source>
        <strain evidence="7 8">DSM 7138</strain>
    </source>
</reference>
<evidence type="ECO:0000256" key="3">
    <source>
        <dbReference type="ARBA" id="ARBA00022692"/>
    </source>
</evidence>
<name>A0A2T5B605_MYCDI</name>
<keyword evidence="3 6" id="KW-0812">Transmembrane</keyword>
<evidence type="ECO:0000256" key="4">
    <source>
        <dbReference type="ARBA" id="ARBA00022989"/>
    </source>
</evidence>
<dbReference type="Proteomes" id="UP000241247">
    <property type="component" value="Unassembled WGS sequence"/>
</dbReference>
<dbReference type="PANTHER" id="PTHR30250:SF26">
    <property type="entry name" value="PSMA PROTEIN"/>
    <property type="match status" value="1"/>
</dbReference>
<dbReference type="Pfam" id="PF13440">
    <property type="entry name" value="Polysacc_synt_3"/>
    <property type="match status" value="1"/>
</dbReference>
<keyword evidence="5 6" id="KW-0472">Membrane</keyword>
<feature type="transmembrane region" description="Helical" evidence="6">
    <location>
        <begin position="328"/>
        <end position="347"/>
    </location>
</feature>
<dbReference type="PANTHER" id="PTHR30250">
    <property type="entry name" value="PST FAMILY PREDICTED COLANIC ACID TRANSPORTER"/>
    <property type="match status" value="1"/>
</dbReference>
<evidence type="ECO:0000256" key="2">
    <source>
        <dbReference type="ARBA" id="ARBA00022475"/>
    </source>
</evidence>
<feature type="transmembrane region" description="Helical" evidence="6">
    <location>
        <begin position="384"/>
        <end position="402"/>
    </location>
</feature>
<feature type="transmembrane region" description="Helical" evidence="6">
    <location>
        <begin position="40"/>
        <end position="64"/>
    </location>
</feature>
<keyword evidence="8" id="KW-1185">Reference proteome</keyword>
<feature type="transmembrane region" description="Helical" evidence="6">
    <location>
        <begin position="84"/>
        <end position="105"/>
    </location>
</feature>
<dbReference type="OrthoDB" id="7806958at2"/>
<feature type="transmembrane region" description="Helical" evidence="6">
    <location>
        <begin position="245"/>
        <end position="270"/>
    </location>
</feature>
<feature type="transmembrane region" description="Helical" evidence="6">
    <location>
        <begin position="414"/>
        <end position="436"/>
    </location>
</feature>
<evidence type="ECO:0000313" key="8">
    <source>
        <dbReference type="Proteomes" id="UP000241247"/>
    </source>
</evidence>
<comment type="subcellular location">
    <subcellularLocation>
        <location evidence="1">Cell membrane</location>
        <topology evidence="1">Multi-pass membrane protein</topology>
    </subcellularLocation>
</comment>
<sequence length="496" mass="51162">MKSMLGSSLINTAAGLLSLVAGFGSSVLVARLLGVEGAGTVAYALWIMTVATLVSDFGMPQAVLRFVGQEEGREGGCGGLVRTLSGRFAVTTSLLALAILAYGGWLEFSGRADTGLIWLGTAALFLSYAYSTMSLGAAQGLGHFRESSLNTALGCLLQPFFVGLGALVLGPAGAIFGHAVRHLPQALALRKYLAPASDRAEAVTPAITAYARNAWLSGGLTALLGSRVELAVIGLFFTLTAVGHYAIAATMAGMVVQLSYFLVAPLVPLFSRHAERGDHAALAAAYRRSLLGLAMVLAPICFGGAAIAPVLIPLLFGDAFAPSVDLSVILLAFAFAPAMVSVPYRLMLAHERSGAVLRLSLFEGVACIGLLIAVVPWAGPLGAAWVKAFTLTGSCLYHLWYCRRRLGAAADPVALMKVVLAALLCAAAARACIGWMPGLAGMALGIAAGALAYAISLALFAAIPAGERRLIAAWAKANLPPRAAGALNRALFPVGR</sequence>
<keyword evidence="4 6" id="KW-1133">Transmembrane helix</keyword>
<dbReference type="InterPro" id="IPR050833">
    <property type="entry name" value="Poly_Biosynth_Transport"/>
</dbReference>
<feature type="transmembrane region" description="Helical" evidence="6">
    <location>
        <begin position="359"/>
        <end position="378"/>
    </location>
</feature>
<evidence type="ECO:0000313" key="7">
    <source>
        <dbReference type="EMBL" id="PTM94402.1"/>
    </source>
</evidence>
<protein>
    <submittedName>
        <fullName evidence="7">O-antigen/teichoic acid export membrane protein</fullName>
    </submittedName>
</protein>
<dbReference type="EMBL" id="PZZZ01000005">
    <property type="protein sequence ID" value="PTM94402.1"/>
    <property type="molecule type" value="Genomic_DNA"/>
</dbReference>
<dbReference type="GO" id="GO:0005886">
    <property type="term" value="C:plasma membrane"/>
    <property type="evidence" value="ECO:0007669"/>
    <property type="project" value="UniProtKB-SubCell"/>
</dbReference>